<dbReference type="Proteomes" id="UP000065797">
    <property type="component" value="Unassembled WGS sequence"/>
</dbReference>
<reference evidence="1 2" key="1">
    <citation type="submission" date="2016-01" db="EMBL/GenBank/DDBJ databases">
        <authorList>
            <person name="McClelland M."/>
            <person name="Jain A."/>
            <person name="Saraogi P."/>
            <person name="Mendelson R."/>
            <person name="Westerman R."/>
            <person name="SanMiguel P."/>
            <person name="Csonka L."/>
        </authorList>
    </citation>
    <scope>NUCLEOTIDE SEQUENCE [LARGE SCALE GENOMIC DNA]</scope>
    <source>
        <strain evidence="1 2">PE8-15</strain>
    </source>
</reference>
<comment type="caution">
    <text evidence="1">The sequence shown here is derived from an EMBL/GenBank/DDBJ whole genome shotgun (WGS) entry which is preliminary data.</text>
</comment>
<dbReference type="EMBL" id="LRPH01000049">
    <property type="protein sequence ID" value="KWU62632.1"/>
    <property type="molecule type" value="Genomic_DNA"/>
</dbReference>
<dbReference type="RefSeq" id="WP_060750410.1">
    <property type="nucleotide sequence ID" value="NZ_LRPH01000049.1"/>
</dbReference>
<protein>
    <submittedName>
        <fullName evidence="1">Uncharacterized protein</fullName>
    </submittedName>
</protein>
<evidence type="ECO:0000313" key="1">
    <source>
        <dbReference type="EMBL" id="KWU62632.1"/>
    </source>
</evidence>
<organism evidence="1 2">
    <name type="scientific">Bacillus mycoides</name>
    <dbReference type="NCBI Taxonomy" id="1405"/>
    <lineage>
        <taxon>Bacteria</taxon>
        <taxon>Bacillati</taxon>
        <taxon>Bacillota</taxon>
        <taxon>Bacilli</taxon>
        <taxon>Bacillales</taxon>
        <taxon>Bacillaceae</taxon>
        <taxon>Bacillus</taxon>
        <taxon>Bacillus cereus group</taxon>
    </lineage>
</organism>
<dbReference type="AlphaFoldDB" id="A0A109G9C8"/>
<accession>A0A109G9C8</accession>
<name>A0A109G9C8_BACMY</name>
<sequence>MVLSQFMNEEKYGSHARSTNGMIERLMTMNWYRNIGQQNLEAEKKIDQFMSSLNVSEYEIKWISRNQLHETIGRISFEGNALWGALAEVPDQLKEKIERAGNEKLLVDVVDKVPEAIFHGVYKEVFKHFGEGKTVKFLVGHAMYVSVLACAAELAEEKNVLLPIIELIEMGHVPLGPEGNTFYLL</sequence>
<proteinExistence type="predicted"/>
<evidence type="ECO:0000313" key="2">
    <source>
        <dbReference type="Proteomes" id="UP000065797"/>
    </source>
</evidence>
<gene>
    <name evidence="1" type="ORF">AWW70_14520</name>
</gene>